<gene>
    <name evidence="4" type="ORF">D1610_07670</name>
</gene>
<dbReference type="InterPro" id="IPR036291">
    <property type="entry name" value="NAD(P)-bd_dom_sf"/>
</dbReference>
<dbReference type="SUPFAM" id="SSF51735">
    <property type="entry name" value="NAD(P)-binding Rossmann-fold domains"/>
    <property type="match status" value="1"/>
</dbReference>
<keyword evidence="2" id="KW-0560">Oxidoreductase</keyword>
<dbReference type="InterPro" id="IPR011032">
    <property type="entry name" value="GroES-like_sf"/>
</dbReference>
<dbReference type="GO" id="GO:0016651">
    <property type="term" value="F:oxidoreductase activity, acting on NAD(P)H"/>
    <property type="evidence" value="ECO:0007669"/>
    <property type="project" value="TreeGrafter"/>
</dbReference>
<keyword evidence="5" id="KW-1185">Reference proteome</keyword>
<name>A0A396RSJ0_9SPHN</name>
<proteinExistence type="predicted"/>
<dbReference type="SUPFAM" id="SSF50129">
    <property type="entry name" value="GroES-like"/>
    <property type="match status" value="1"/>
</dbReference>
<keyword evidence="1" id="KW-0521">NADP</keyword>
<comment type="caution">
    <text evidence="4">The sequence shown here is derived from an EMBL/GenBank/DDBJ whole genome shotgun (WGS) entry which is preliminary data.</text>
</comment>
<evidence type="ECO:0000256" key="1">
    <source>
        <dbReference type="ARBA" id="ARBA00022857"/>
    </source>
</evidence>
<dbReference type="AlphaFoldDB" id="A0A396RSJ0"/>
<organism evidence="4 5">
    <name type="scientific">Sphingomonas gilva</name>
    <dbReference type="NCBI Taxonomy" id="2305907"/>
    <lineage>
        <taxon>Bacteria</taxon>
        <taxon>Pseudomonadati</taxon>
        <taxon>Pseudomonadota</taxon>
        <taxon>Alphaproteobacteria</taxon>
        <taxon>Sphingomonadales</taxon>
        <taxon>Sphingomonadaceae</taxon>
        <taxon>Sphingomonas</taxon>
    </lineage>
</organism>
<evidence type="ECO:0000313" key="5">
    <source>
        <dbReference type="Proteomes" id="UP000266693"/>
    </source>
</evidence>
<dbReference type="EMBL" id="QWLV01000002">
    <property type="protein sequence ID" value="RHW18332.1"/>
    <property type="molecule type" value="Genomic_DNA"/>
</dbReference>
<evidence type="ECO:0000313" key="4">
    <source>
        <dbReference type="EMBL" id="RHW18332.1"/>
    </source>
</evidence>
<accession>A0A396RSJ0</accession>
<reference evidence="4 5" key="1">
    <citation type="submission" date="2018-08" db="EMBL/GenBank/DDBJ databases">
        <title>The multiple taxonomic identification of Sphingomonas gilva.</title>
        <authorList>
            <person name="Zhu D."/>
            <person name="Zheng S."/>
        </authorList>
    </citation>
    <scope>NUCLEOTIDE SEQUENCE [LARGE SCALE GENOMIC DNA]</scope>
    <source>
        <strain evidence="4 5">ZDH117</strain>
    </source>
</reference>
<dbReference type="GO" id="GO:0070402">
    <property type="term" value="F:NADPH binding"/>
    <property type="evidence" value="ECO:0007669"/>
    <property type="project" value="TreeGrafter"/>
</dbReference>
<dbReference type="OrthoDB" id="8629910at2"/>
<protein>
    <submittedName>
        <fullName evidence="4">NADH oxidase</fullName>
    </submittedName>
</protein>
<evidence type="ECO:0000256" key="2">
    <source>
        <dbReference type="ARBA" id="ARBA00023002"/>
    </source>
</evidence>
<dbReference type="PANTHER" id="PTHR48106:SF18">
    <property type="entry name" value="QUINONE OXIDOREDUCTASE PIG3"/>
    <property type="match status" value="1"/>
</dbReference>
<dbReference type="Pfam" id="PF08240">
    <property type="entry name" value="ADH_N"/>
    <property type="match status" value="1"/>
</dbReference>
<dbReference type="InterPro" id="IPR013154">
    <property type="entry name" value="ADH-like_N"/>
</dbReference>
<evidence type="ECO:0000259" key="3">
    <source>
        <dbReference type="SMART" id="SM00829"/>
    </source>
</evidence>
<dbReference type="InterPro" id="IPR020843">
    <property type="entry name" value="ER"/>
</dbReference>
<dbReference type="PANTHER" id="PTHR48106">
    <property type="entry name" value="QUINONE OXIDOREDUCTASE PIG3-RELATED"/>
    <property type="match status" value="1"/>
</dbReference>
<dbReference type="Gene3D" id="3.90.180.10">
    <property type="entry name" value="Medium-chain alcohol dehydrogenases, catalytic domain"/>
    <property type="match status" value="1"/>
</dbReference>
<dbReference type="Gene3D" id="3.40.50.720">
    <property type="entry name" value="NAD(P)-binding Rossmann-like Domain"/>
    <property type="match status" value="1"/>
</dbReference>
<feature type="domain" description="Enoyl reductase (ER)" evidence="3">
    <location>
        <begin position="20"/>
        <end position="310"/>
    </location>
</feature>
<dbReference type="SMART" id="SM00829">
    <property type="entry name" value="PKS_ER"/>
    <property type="match status" value="1"/>
</dbReference>
<dbReference type="Proteomes" id="UP000266693">
    <property type="component" value="Unassembled WGS sequence"/>
</dbReference>
<dbReference type="RefSeq" id="WP_118863522.1">
    <property type="nucleotide sequence ID" value="NZ_QWLV01000002.1"/>
</dbReference>
<sequence length="379" mass="39311">MANTIPETGLQLFSTVTDDGHLELALKQVPVPAPGEDEVLIRMEAAPINPSDLAVMLSAADSDSFTAGEADGQPLARAAIPEAAARFTAPRKGMPIPIGNEGAGTVIAAGGSDAAQALLGKTVALAGGASYAQYKVAKARDCLVLPDGTGAEAGASSFVNPLTTLGMIGTMRLEGFEGLVHTAAASNLGQMLVKLCAAEGIPLVNIVRSEEQVALLKRLGATHVVNSSTDGFMPALIDATAETKAFLAFDAIGGGRLAGQILTAMEQAALRTLPANGPYGSTQMKQIYIYGGLSPAPTELTRGFGMKWGLGGWLLTPYLQRVGAEEVAKMRARVARDLGTTFASKYTRRITLAEAVDPANIAAYNRKSTGEKYLILPQG</sequence>
<dbReference type="CDD" id="cd08291">
    <property type="entry name" value="ETR_like_1"/>
    <property type="match status" value="1"/>
</dbReference>
<dbReference type="Pfam" id="PF00107">
    <property type="entry name" value="ADH_zinc_N"/>
    <property type="match status" value="1"/>
</dbReference>
<dbReference type="InterPro" id="IPR013149">
    <property type="entry name" value="ADH-like_C"/>
</dbReference>